<feature type="signal peptide" evidence="1">
    <location>
        <begin position="1"/>
        <end position="28"/>
    </location>
</feature>
<evidence type="ECO:0000259" key="2">
    <source>
        <dbReference type="Pfam" id="PF13472"/>
    </source>
</evidence>
<dbReference type="RefSeq" id="WP_258331375.1">
    <property type="nucleotide sequence ID" value="NZ_JAPTGG010000006.1"/>
</dbReference>
<keyword evidence="4" id="KW-1185">Reference proteome</keyword>
<dbReference type="GO" id="GO:0004622">
    <property type="term" value="F:phosphatidylcholine lysophospholipase activity"/>
    <property type="evidence" value="ECO:0007669"/>
    <property type="project" value="TreeGrafter"/>
</dbReference>
<dbReference type="Gene3D" id="3.40.50.1110">
    <property type="entry name" value="SGNH hydrolase"/>
    <property type="match status" value="1"/>
</dbReference>
<evidence type="ECO:0000313" key="3">
    <source>
        <dbReference type="EMBL" id="MCZ0865226.1"/>
    </source>
</evidence>
<organism evidence="3 4">
    <name type="scientific">Dasania phycosphaerae</name>
    <dbReference type="NCBI Taxonomy" id="2950436"/>
    <lineage>
        <taxon>Bacteria</taxon>
        <taxon>Pseudomonadati</taxon>
        <taxon>Pseudomonadota</taxon>
        <taxon>Gammaproteobacteria</taxon>
        <taxon>Cellvibrionales</taxon>
        <taxon>Spongiibacteraceae</taxon>
        <taxon>Dasania</taxon>
    </lineage>
</organism>
<reference evidence="3 4" key="1">
    <citation type="submission" date="2022-12" db="EMBL/GenBank/DDBJ databases">
        <title>Dasania phycosphaerae sp. nov., isolated from particulate material of the south coast of Korea.</title>
        <authorList>
            <person name="Jiang Y."/>
        </authorList>
    </citation>
    <scope>NUCLEOTIDE SEQUENCE [LARGE SCALE GENOMIC DNA]</scope>
    <source>
        <strain evidence="3 4">GY-19</strain>
    </source>
</reference>
<proteinExistence type="predicted"/>
<dbReference type="PANTHER" id="PTHR30383">
    <property type="entry name" value="THIOESTERASE 1/PROTEASE 1/LYSOPHOSPHOLIPASE L1"/>
    <property type="match status" value="1"/>
</dbReference>
<dbReference type="CDD" id="cd01822">
    <property type="entry name" value="Lysophospholipase_L1_like"/>
    <property type="match status" value="1"/>
</dbReference>
<evidence type="ECO:0000313" key="4">
    <source>
        <dbReference type="Proteomes" id="UP001069090"/>
    </source>
</evidence>
<feature type="domain" description="SGNH hydrolase-type esterase" evidence="2">
    <location>
        <begin position="38"/>
        <end position="198"/>
    </location>
</feature>
<accession>A0A9J6RLG2</accession>
<dbReference type="Proteomes" id="UP001069090">
    <property type="component" value="Unassembled WGS sequence"/>
</dbReference>
<dbReference type="InterPro" id="IPR008265">
    <property type="entry name" value="Lipase_GDSL_AS"/>
</dbReference>
<dbReference type="Pfam" id="PF13472">
    <property type="entry name" value="Lipase_GDSL_2"/>
    <property type="match status" value="1"/>
</dbReference>
<protein>
    <submittedName>
        <fullName evidence="3">Arylesterase</fullName>
    </submittedName>
</protein>
<dbReference type="EMBL" id="JAPTGG010000006">
    <property type="protein sequence ID" value="MCZ0865226.1"/>
    <property type="molecule type" value="Genomic_DNA"/>
</dbReference>
<dbReference type="GO" id="GO:0006629">
    <property type="term" value="P:lipid metabolic process"/>
    <property type="evidence" value="ECO:0007669"/>
    <property type="project" value="InterPro"/>
</dbReference>
<dbReference type="PROSITE" id="PS01098">
    <property type="entry name" value="LIPASE_GDSL_SER"/>
    <property type="match status" value="1"/>
</dbReference>
<evidence type="ECO:0000256" key="1">
    <source>
        <dbReference type="SAM" id="SignalP"/>
    </source>
</evidence>
<dbReference type="InterPro" id="IPR013830">
    <property type="entry name" value="SGNH_hydro"/>
</dbReference>
<dbReference type="InterPro" id="IPR051532">
    <property type="entry name" value="Ester_Hydrolysis_Enzymes"/>
</dbReference>
<dbReference type="SUPFAM" id="SSF52266">
    <property type="entry name" value="SGNH hydrolase"/>
    <property type="match status" value="1"/>
</dbReference>
<dbReference type="PANTHER" id="PTHR30383:SF24">
    <property type="entry name" value="THIOESTERASE 1_PROTEASE 1_LYSOPHOSPHOLIPASE L1"/>
    <property type="match status" value="1"/>
</dbReference>
<dbReference type="AlphaFoldDB" id="A0A9J6RLG2"/>
<keyword evidence="1" id="KW-0732">Signal</keyword>
<comment type="caution">
    <text evidence="3">The sequence shown here is derived from an EMBL/GenBank/DDBJ whole genome shotgun (WGS) entry which is preliminary data.</text>
</comment>
<gene>
    <name evidence="3" type="ORF">O0V09_08450</name>
</gene>
<dbReference type="InterPro" id="IPR036514">
    <property type="entry name" value="SGNH_hydro_sf"/>
</dbReference>
<feature type="chain" id="PRO_5039938844" evidence="1">
    <location>
        <begin position="29"/>
        <end position="213"/>
    </location>
</feature>
<sequence length="213" mass="23359">MNIKSILTQTALAFILISAGLVSHLANATDIKQPSLLVLGDSLSAGYGFDAQKSWVELLQQRINKEQLGYRVVNGSVSGNTTADGLNRLPALIKQHQPAIIIIALGANDGLRGYPIKTMQKNLVAIIKKSKASGATTLITQMEIPPNYGRRYTEQFKNSYSKIATQENVNTLPFFLYDLVNNPQLMLDDGIHPNAKAQATILETLWPSIREVL</sequence>
<name>A0A9J6RLG2_9GAMM</name>